<feature type="domain" description="MmgE/PrpD C-terminal" evidence="3">
    <location>
        <begin position="292"/>
        <end position="463"/>
    </location>
</feature>
<dbReference type="PANTHER" id="PTHR16943:SF8">
    <property type="entry name" value="2-METHYLCITRATE DEHYDRATASE"/>
    <property type="match status" value="1"/>
</dbReference>
<dbReference type="InterPro" id="IPR045337">
    <property type="entry name" value="MmgE_PrpD_C"/>
</dbReference>
<dbReference type="EMBL" id="CAWUHC010000182">
    <property type="protein sequence ID" value="CAK7237355.1"/>
    <property type="molecule type" value="Genomic_DNA"/>
</dbReference>
<protein>
    <recommendedName>
        <fullName evidence="6">Immune-responsive protein</fullName>
    </recommendedName>
</protein>
<keyword evidence="5" id="KW-1185">Reference proteome</keyword>
<dbReference type="Pfam" id="PF19305">
    <property type="entry name" value="MmgE_PrpD_C"/>
    <property type="match status" value="1"/>
</dbReference>
<dbReference type="PANTHER" id="PTHR16943">
    <property type="entry name" value="2-METHYLCITRATE DEHYDRATASE-RELATED"/>
    <property type="match status" value="1"/>
</dbReference>
<dbReference type="InterPro" id="IPR036148">
    <property type="entry name" value="MmgE/PrpD_sf"/>
</dbReference>
<organism evidence="4 5">
    <name type="scientific">Sporothrix bragantina</name>
    <dbReference type="NCBI Taxonomy" id="671064"/>
    <lineage>
        <taxon>Eukaryota</taxon>
        <taxon>Fungi</taxon>
        <taxon>Dikarya</taxon>
        <taxon>Ascomycota</taxon>
        <taxon>Pezizomycotina</taxon>
        <taxon>Sordariomycetes</taxon>
        <taxon>Sordariomycetidae</taxon>
        <taxon>Ophiostomatales</taxon>
        <taxon>Ophiostomataceae</taxon>
        <taxon>Sporothrix</taxon>
    </lineage>
</organism>
<accession>A0ABP0CYZ5</accession>
<dbReference type="Pfam" id="PF03972">
    <property type="entry name" value="MmgE_PrpD_N"/>
    <property type="match status" value="1"/>
</dbReference>
<comment type="similarity">
    <text evidence="1">Belongs to the PrpD family.</text>
</comment>
<evidence type="ECO:0000259" key="3">
    <source>
        <dbReference type="Pfam" id="PF19305"/>
    </source>
</evidence>
<evidence type="ECO:0000313" key="4">
    <source>
        <dbReference type="EMBL" id="CAK7237355.1"/>
    </source>
</evidence>
<comment type="caution">
    <text evidence="4">The sequence shown here is derived from an EMBL/GenBank/DDBJ whole genome shotgun (WGS) entry which is preliminary data.</text>
</comment>
<feature type="domain" description="MmgE/PrpD N-terminal" evidence="2">
    <location>
        <begin position="17"/>
        <end position="265"/>
    </location>
</feature>
<dbReference type="SUPFAM" id="SSF103378">
    <property type="entry name" value="2-methylcitrate dehydratase PrpD"/>
    <property type="match status" value="1"/>
</dbReference>
<gene>
    <name evidence="4" type="ORF">SBRCBS47491_009947</name>
</gene>
<dbReference type="InterPro" id="IPR005656">
    <property type="entry name" value="MmgE_PrpD"/>
</dbReference>
<evidence type="ECO:0000259" key="2">
    <source>
        <dbReference type="Pfam" id="PF03972"/>
    </source>
</evidence>
<sequence length="484" mass="52143">MSPREATNATDFGPTKELSKWIASVQLEDIPEDIRVRAKYIILDGLACGLMAAHLPTCEKAVKALAALEPADGGDAVLFGWGGKKVTPLTSALLNGTFIQGFELDDWHSEAPLHSNSIVLPALLAAGQHLQKERAVSGPQFLLATLVGFEVGPRVGRGLHGAHILSTGWHSGAVFGPSASAASVTKLLGLDAVGVEDALGIACTQACGLMSAQFESEVKRMQHGFASRSGLMAAFLARGGYIGIKNVYEREYGGFLKQFSGGNGKTPQYLPEEVSKGLGTTWQTNSIRIKPYACVAAVHGAIDCVRLLQQRYPARFQPAAVQDIRKIHIQSAPVNFHHGGWKAARPLTNTGAQMSATFAAATQIIHRQVLAAQFSTEMLENDEVWKLVDLSDCELAPDYPHGQHQVTITFADGTSASQLLKNSRGVLPPLTNEEIVEKWRNLTKDIMDPEAVKEIEEIVLSMDTLEDISPLYQLLSSKTTNSIA</sequence>
<dbReference type="Gene3D" id="1.10.4100.10">
    <property type="entry name" value="2-methylcitrate dehydratase PrpD"/>
    <property type="match status" value="1"/>
</dbReference>
<proteinExistence type="inferred from homology"/>
<dbReference type="InterPro" id="IPR042183">
    <property type="entry name" value="MmgE/PrpD_sf_1"/>
</dbReference>
<reference evidence="4 5" key="1">
    <citation type="submission" date="2024-01" db="EMBL/GenBank/DDBJ databases">
        <authorList>
            <person name="Allen C."/>
            <person name="Tagirdzhanova G."/>
        </authorList>
    </citation>
    <scope>NUCLEOTIDE SEQUENCE [LARGE SCALE GENOMIC DNA]</scope>
</reference>
<dbReference type="InterPro" id="IPR045336">
    <property type="entry name" value="MmgE_PrpD_N"/>
</dbReference>
<evidence type="ECO:0000313" key="5">
    <source>
        <dbReference type="Proteomes" id="UP001642406"/>
    </source>
</evidence>
<dbReference type="Proteomes" id="UP001642406">
    <property type="component" value="Unassembled WGS sequence"/>
</dbReference>
<evidence type="ECO:0000256" key="1">
    <source>
        <dbReference type="ARBA" id="ARBA00006174"/>
    </source>
</evidence>
<evidence type="ECO:0008006" key="6">
    <source>
        <dbReference type="Google" id="ProtNLM"/>
    </source>
</evidence>
<name>A0ABP0CYZ5_9PEZI</name>